<name>A0A4Y4DJL8_GLUUR</name>
<dbReference type="RefSeq" id="WP_141361997.1">
    <property type="nucleotide sequence ID" value="NZ_BAAAJL010000001.1"/>
</dbReference>
<dbReference type="AlphaFoldDB" id="A0A4Y4DJL8"/>
<evidence type="ECO:0000313" key="3">
    <source>
        <dbReference type="Proteomes" id="UP000316612"/>
    </source>
</evidence>
<dbReference type="Proteomes" id="UP000316612">
    <property type="component" value="Unassembled WGS sequence"/>
</dbReference>
<comment type="caution">
    <text evidence="2">The sequence shown here is derived from an EMBL/GenBank/DDBJ whole genome shotgun (WGS) entry which is preliminary data.</text>
</comment>
<accession>A0A4Y4DJL8</accession>
<evidence type="ECO:0000313" key="2">
    <source>
        <dbReference type="EMBL" id="GED05176.1"/>
    </source>
</evidence>
<keyword evidence="3" id="KW-1185">Reference proteome</keyword>
<sequence>MTFLSTLFLVLAVLGWSQYGARLALNSSVPASSKILAALGDPVLIWLWVLLLAISANGLSANRAEASAGITAVVFGALLSFAACVLAALLARIRRRRISAGTGTADDYRSWPRLLLLLAGHGAGIGIGLLLLSLWISLGTS</sequence>
<evidence type="ECO:0000256" key="1">
    <source>
        <dbReference type="SAM" id="Phobius"/>
    </source>
</evidence>
<feature type="transmembrane region" description="Helical" evidence="1">
    <location>
        <begin position="43"/>
        <end position="60"/>
    </location>
</feature>
<protein>
    <submittedName>
        <fullName evidence="2">Uncharacterized protein</fullName>
    </submittedName>
</protein>
<keyword evidence="1" id="KW-1133">Transmembrane helix</keyword>
<keyword evidence="1" id="KW-0472">Membrane</keyword>
<gene>
    <name evidence="2" type="ORF">AUR04nite_07080</name>
</gene>
<organism evidence="2 3">
    <name type="scientific">Glutamicibacter uratoxydans</name>
    <name type="common">Arthrobacter uratoxydans</name>
    <dbReference type="NCBI Taxonomy" id="43667"/>
    <lineage>
        <taxon>Bacteria</taxon>
        <taxon>Bacillati</taxon>
        <taxon>Actinomycetota</taxon>
        <taxon>Actinomycetes</taxon>
        <taxon>Micrococcales</taxon>
        <taxon>Micrococcaceae</taxon>
        <taxon>Glutamicibacter</taxon>
    </lineage>
</organism>
<dbReference type="EMBL" id="BJNY01000003">
    <property type="protein sequence ID" value="GED05176.1"/>
    <property type="molecule type" value="Genomic_DNA"/>
</dbReference>
<keyword evidence="1" id="KW-0812">Transmembrane</keyword>
<feature type="transmembrane region" description="Helical" evidence="1">
    <location>
        <begin position="72"/>
        <end position="94"/>
    </location>
</feature>
<proteinExistence type="predicted"/>
<reference evidence="2 3" key="1">
    <citation type="submission" date="2019-06" db="EMBL/GenBank/DDBJ databases">
        <title>Whole genome shotgun sequence of Glutamicibacter uratoxydans NBRC 15515.</title>
        <authorList>
            <person name="Hosoyama A."/>
            <person name="Uohara A."/>
            <person name="Ohji S."/>
            <person name="Ichikawa N."/>
        </authorList>
    </citation>
    <scope>NUCLEOTIDE SEQUENCE [LARGE SCALE GENOMIC DNA]</scope>
    <source>
        <strain evidence="2 3">NBRC 15515</strain>
    </source>
</reference>
<feature type="transmembrane region" description="Helical" evidence="1">
    <location>
        <begin position="114"/>
        <end position="138"/>
    </location>
</feature>